<dbReference type="GeneID" id="25324249"/>
<dbReference type="InterPro" id="IPR046541">
    <property type="entry name" value="DUF6606"/>
</dbReference>
<dbReference type="InterPro" id="IPR022105">
    <property type="entry name" value="DUF3645"/>
</dbReference>
<evidence type="ECO:0000256" key="5">
    <source>
        <dbReference type="ARBA" id="ARBA00022801"/>
    </source>
</evidence>
<evidence type="ECO:0000256" key="6">
    <source>
        <dbReference type="ARBA" id="ARBA00022807"/>
    </source>
</evidence>
<dbReference type="Proteomes" id="UP000054342">
    <property type="component" value="Unassembled WGS sequence"/>
</dbReference>
<dbReference type="InterPro" id="IPR051346">
    <property type="entry name" value="OTU_Deubiquitinase"/>
</dbReference>
<name>A0A0D2BZA6_9EURO</name>
<proteinExistence type="predicted"/>
<feature type="domain" description="DUF3638" evidence="8">
    <location>
        <begin position="1999"/>
        <end position="2219"/>
    </location>
</feature>
<evidence type="ECO:0000256" key="7">
    <source>
        <dbReference type="SAM" id="Coils"/>
    </source>
</evidence>
<accession>A0A0D2BZA6</accession>
<evidence type="ECO:0000259" key="9">
    <source>
        <dbReference type="Pfam" id="PF12359"/>
    </source>
</evidence>
<dbReference type="InterPro" id="IPR027417">
    <property type="entry name" value="P-loop_NTPase"/>
</dbReference>
<evidence type="ECO:0000256" key="1">
    <source>
        <dbReference type="ARBA" id="ARBA00000707"/>
    </source>
</evidence>
<dbReference type="PANTHER" id="PTHR13367:SF33">
    <property type="entry name" value="P-LOOP CONTAINING NUCLEOSIDE TRIPHOSPHATE HYDROLASE PROTEIN"/>
    <property type="match status" value="1"/>
</dbReference>
<gene>
    <name evidence="11" type="ORF">PV05_02341</name>
</gene>
<keyword evidence="5" id="KW-0378">Hydrolase</keyword>
<reference evidence="11 12" key="1">
    <citation type="submission" date="2015-01" db="EMBL/GenBank/DDBJ databases">
        <title>The Genome Sequence of Exophiala xenobiotica CBS118157.</title>
        <authorList>
            <consortium name="The Broad Institute Genomics Platform"/>
            <person name="Cuomo C."/>
            <person name="de Hoog S."/>
            <person name="Gorbushina A."/>
            <person name="Stielow B."/>
            <person name="Teixiera M."/>
            <person name="Abouelleil A."/>
            <person name="Chapman S.B."/>
            <person name="Priest M."/>
            <person name="Young S.K."/>
            <person name="Wortman J."/>
            <person name="Nusbaum C."/>
            <person name="Birren B."/>
        </authorList>
    </citation>
    <scope>NUCLEOTIDE SEQUENCE [LARGE SCALE GENOMIC DNA]</scope>
    <source>
        <strain evidence="11 12">CBS 118157</strain>
    </source>
</reference>
<keyword evidence="6" id="KW-0788">Thiol protease</keyword>
<dbReference type="HOGENOM" id="CLU_000211_1_0_1"/>
<keyword evidence="12" id="KW-1185">Reference proteome</keyword>
<keyword evidence="4" id="KW-0833">Ubl conjugation pathway</keyword>
<evidence type="ECO:0000313" key="11">
    <source>
        <dbReference type="EMBL" id="KIW57781.1"/>
    </source>
</evidence>
<dbReference type="STRING" id="348802.A0A0D2BZA6"/>
<dbReference type="Pfam" id="PF20255">
    <property type="entry name" value="DUF6606"/>
    <property type="match status" value="1"/>
</dbReference>
<evidence type="ECO:0000259" key="8">
    <source>
        <dbReference type="Pfam" id="PF12340"/>
    </source>
</evidence>
<feature type="domain" description="DUF3645" evidence="9">
    <location>
        <begin position="2337"/>
        <end position="2369"/>
    </location>
</feature>
<keyword evidence="3" id="KW-0645">Protease</keyword>
<sequence>MPSTARRFVYEHAFLPPKLPQSDHREEGADFLLKELYEATREFWRSMPVGTSDARVLEQLLPSLPKWIDVYAAGTPCCEVIVDKLQNMRNEDVLFFYMKPQNATLLVRNRSTGAVFECFEVLPTTDAVMATKDALLRTFPARAVFLPKEALQDTKFIHELGTAIFNLSVEQLRIALETTTKGKNVVSEDRQSAHPMMVTEWLFGILGTRGKATASPTIRKRTHDDICWKDADRPWRRSGVYLSVRVALQIAFQNAGLADDGYSLYKNLMLYLLSSFATEVLDDDPGPDELHVLRIKLARRNAKLGTDTLPSVQGIVRQTQQRIDADMQSQWRKVTVREQFCVPSVPTLTVTDQLTLKQSTSYVNAVLGRSKTGYSYRSTPYEPPAQNRVQLQSGILPKADMFYNSGDPLCGLADFEQWVADHLDDWLDANRTRRECCSGLSNLIPVYHDFARKQYNGNPIRMSMMLLTMFDIWVTLDTIVTKLQPLLLDYPPDIDPGIFEPILLNKKCELERLARLEEYISDRWKGCNNRYPSLFNDPTSDCFAVKYYRKSRELLRLRSEIEREAHSAREFKSREWDEKKKEYQRLKEEAANAQHDKFTFLYGPRAGKRKHDRYCRKCANAREAANIKIDKHEWPLPDIEVHLMAVLFELGAPEEIVLWRDTTWYLVQEVGRTTTVQGDMPKQQLLSYPDLRKHAQHTTRRITIASSVKPMNKAHYFKAGLVIDEIFVKNAMNFRMNDSAKAAVWTSEQTATPSLKQYCKSKLLAGGGGHVHQQVNGTTHTQNSVIASHSACPIDMGAHEYILFGTLRSGERLQYINVLAALMSSEIDLNSPLTALLFLHATSQVGMLARMKTDYLRESQVELTKLSFCRALVKALATRFAAIETNWKEATAAGVLLELALKICSLVSACSDECTALLQRIRRASIQWIRQLADLHAKKRGASDVQVSLGDISRQMVKCCILTRRTYDLDHCLQSTLCFTSVAAEDYIEASIYLHDHLNQQSKADHDVKLHSDILDDSYKARLFQRPLLSWLAANSSAISRGIQRFWQSASFDLRWKTTHQSDTSWLENKCLSKSVHFNLATGNLLVCGRPLSRLPNEYRVNVLYRSIFGDLDLDVFTADVEDMEYMSRTLFEGHQVYLGMRDGVLLIRSQLESKKFEALLGDKFLEDLPTLLVKDSIPWMDLDDGTVAFRSSQNPWKTCNSDWVLRRAVNSETTTTMRTDQSFLIDYGSPVGRAICQTFERFEKRHHIVMSKNHETGIEIWLPRFRLHFCVTRAGDIKCKEFSAVVDSFQAIGTLHGLQSRLVLRAVGKAPGSIVRTVLIPNGDLALTAAAPHLKVDVRLGSADYLSFSQYRIDNRLGQLISSDLESHIYKALLHAVTSFPEPDALTGRTGTEESLLNLSDSITKTSIPLSRRAQKLLQSAAELSPRRTWYPQHLQVMHSDKFHNVLSSYAQRDIFFGSVGAIISHNQKANFLFDTQVKSLVYSNDAKDQLLLDRSHRHTCKLYPTDSVSWSGDAVQDNQYKSRDRNISSNGEAASIIAGLVNTWPSTFSVSSLKPVIRGWKEVVGFHDEFKLTSFANLLADPMQEHFSRLFNLCRSPSVSKQELVFILSLTAFGNPQNAPVLRTLLVLAISPALRNLPPFEHNSYDLKQGHAINHDDIETILRQCEKEFMPVTDSEAPENEQEADKKSQEEDFIQDLAQQRQQILAAVESSWPSTSVTLPSRRTLNRYELGALEQLLNVKFAAWHKNYVFLSQLDAFDQCLMTTNRLWHGPNPINTIVDLTHGGCRRTQSTHFALLDIMRSVDVSMDDFNASEPSQLDYDLTRTIAIRESQRSGDTRDVWRATNELESMVETLEDQSSEIVGPYARFLRDSITALRQKATDVKIKFDVPEPLALIRKAGEVKKRISYLLHRCRELLQPRDDAAQGLIKARLWPQVNEMALLQLLSAQHRSRVPRKWVQILTRFAQEITALQRIERIQRYVAADDDFALQQELANPAHDAWSVGEHPDWLLLEIQNNLLIRPIQVRVARKIMERDNGLVLLGMGEGKTSVILPMVVTALANGSHLVRVVVLKPLANEMLRQLSRSLAGLCERTVYYLPFSRSTVLTPETAPQLLDLYKECRQQEGVLLSLPEHQNSFRLVGADRLSSDDSRLATELIRVQQWLDRNSRDILDESDELLKPGYELVYTNGEANILSGAPDRWIIALELLALLQDVVAELHHELPEGIEYEIRGHGAFPHIRILSDDGAEALTVRIVQEIVEGKLASLPLGHCNSEVLQAVSSFLGDMDVDDATYEKVRQHFRSSAQLNTLYVVRGLISHQILSHALRKRWLVNYGLDRSRCLSAVPYRAKSIPSPSAEFAQPEMMIILTALSWLYTGVEREDLRRCIIVLLKSSDPSHEYATWVRESSVPSKYRSSNCINLDDASFLDELYGHLKNSRAVIDFFLRFLVYPREAKEFQHKLSSSAWDLCAIDGGKITSGFSGTCDSRVPSTCFQKDLEDLRRSTASTLATLLRQDNRNYVCAASASGQRLSTDELLRLIVDQQPSPSVIIDVGAQILESNRDVAAKWLGLQEAKMAAVYFNDNDEKMVLNRDGTAEPFVSSIFKDEVGGCLIYLDEFHTRGTDFQLPDHFQAGVLLGPGLLKDNLAQACMRMRKLAVSQSVRFFAPPEVDNSIRAFLKQPAAPVDSSHVVRWAIHQSCQALKSQKSIWTLRGLSHSRRRIASMRHLSDDGQVSDPNRYLETIRERESRPVTELYGVRSRQERKIAFEPSADERVDTIMSDLLMEWERIDVTDLTTCGISEEQEREVLHEIEQEREVQRAREGKPAKPNAWDGLEYLIRHGKPPRETAAGCFPAFDTLKKTRLKSQYVRTDWPIHVVVTEDFLRTIETTNDSGQDDFLRPVQWVLKAAGVKQPIIISPNEAQAFLPLIRRSKRSTLILYQARTGRSMAAFDSMGVYRVPERDHVPGISGEAITTLNLFAGQLYFTTFEDYRKLCTLIGLWDGERPLTLRREVANDNFVSSACRQANGWTECTFKTSPVKLLKEFINMRRLGIEWNHTHMGRVLSGRFLRREDFEDDLISDMDSLNVTEN</sequence>
<dbReference type="RefSeq" id="XP_013318365.1">
    <property type="nucleotide sequence ID" value="XM_013462911.1"/>
</dbReference>
<evidence type="ECO:0000256" key="3">
    <source>
        <dbReference type="ARBA" id="ARBA00022670"/>
    </source>
</evidence>
<organism evidence="11 12">
    <name type="scientific">Exophiala xenobiotica</name>
    <dbReference type="NCBI Taxonomy" id="348802"/>
    <lineage>
        <taxon>Eukaryota</taxon>
        <taxon>Fungi</taxon>
        <taxon>Dikarya</taxon>
        <taxon>Ascomycota</taxon>
        <taxon>Pezizomycotina</taxon>
        <taxon>Eurotiomycetes</taxon>
        <taxon>Chaetothyriomycetidae</taxon>
        <taxon>Chaetothyriales</taxon>
        <taxon>Herpotrichiellaceae</taxon>
        <taxon>Exophiala</taxon>
    </lineage>
</organism>
<evidence type="ECO:0000313" key="12">
    <source>
        <dbReference type="Proteomes" id="UP000054342"/>
    </source>
</evidence>
<dbReference type="Pfam" id="PF12340">
    <property type="entry name" value="DUF3638"/>
    <property type="match status" value="1"/>
</dbReference>
<protein>
    <recommendedName>
        <fullName evidence="2">ubiquitinyl hydrolase 1</fullName>
        <ecNumber evidence="2">3.4.19.12</ecNumber>
    </recommendedName>
</protein>
<evidence type="ECO:0000256" key="4">
    <source>
        <dbReference type="ARBA" id="ARBA00022786"/>
    </source>
</evidence>
<dbReference type="GO" id="GO:0004843">
    <property type="term" value="F:cysteine-type deubiquitinase activity"/>
    <property type="evidence" value="ECO:0007669"/>
    <property type="project" value="UniProtKB-EC"/>
</dbReference>
<dbReference type="GO" id="GO:0006508">
    <property type="term" value="P:proteolysis"/>
    <property type="evidence" value="ECO:0007669"/>
    <property type="project" value="UniProtKB-KW"/>
</dbReference>
<evidence type="ECO:0000259" key="10">
    <source>
        <dbReference type="Pfam" id="PF20255"/>
    </source>
</evidence>
<dbReference type="EC" id="3.4.19.12" evidence="2"/>
<feature type="domain" description="DUF6606" evidence="10">
    <location>
        <begin position="10"/>
        <end position="276"/>
    </location>
</feature>
<feature type="coiled-coil region" evidence="7">
    <location>
        <begin position="569"/>
        <end position="596"/>
    </location>
</feature>
<keyword evidence="7" id="KW-0175">Coiled coil</keyword>
<dbReference type="Pfam" id="PF12359">
    <property type="entry name" value="DUF3645"/>
    <property type="match status" value="1"/>
</dbReference>
<dbReference type="PANTHER" id="PTHR13367">
    <property type="entry name" value="UBIQUITIN THIOESTERASE"/>
    <property type="match status" value="1"/>
</dbReference>
<comment type="catalytic activity">
    <reaction evidence="1">
        <text>Thiol-dependent hydrolysis of ester, thioester, amide, peptide and isopeptide bonds formed by the C-terminal Gly of ubiquitin (a 76-residue protein attached to proteins as an intracellular targeting signal).</text>
        <dbReference type="EC" id="3.4.19.12"/>
    </reaction>
</comment>
<dbReference type="EMBL" id="KN847318">
    <property type="protein sequence ID" value="KIW57781.1"/>
    <property type="molecule type" value="Genomic_DNA"/>
</dbReference>
<dbReference type="SUPFAM" id="SSF52540">
    <property type="entry name" value="P-loop containing nucleoside triphosphate hydrolases"/>
    <property type="match status" value="1"/>
</dbReference>
<dbReference type="InterPro" id="IPR022099">
    <property type="entry name" value="DUF3638"/>
</dbReference>
<evidence type="ECO:0000256" key="2">
    <source>
        <dbReference type="ARBA" id="ARBA00012759"/>
    </source>
</evidence>
<dbReference type="OrthoDB" id="3182339at2759"/>
<dbReference type="Gene3D" id="3.40.50.300">
    <property type="entry name" value="P-loop containing nucleotide triphosphate hydrolases"/>
    <property type="match status" value="1"/>
</dbReference>